<keyword evidence="3" id="KW-1185">Reference proteome</keyword>
<dbReference type="Pfam" id="PF09350">
    <property type="entry name" value="DJC28_CD"/>
    <property type="match status" value="1"/>
</dbReference>
<comment type="caution">
    <text evidence="2">The sequence shown here is derived from an EMBL/GenBank/DDBJ whole genome shotgun (WGS) entry which is preliminary data.</text>
</comment>
<dbReference type="InterPro" id="IPR001623">
    <property type="entry name" value="DnaJ_domain"/>
</dbReference>
<protein>
    <submittedName>
        <fullName evidence="2">DnaJ homolog subfamily C member 28</fullName>
    </submittedName>
</protein>
<dbReference type="PANTHER" id="PTHR39158">
    <property type="entry name" value="OS08G0560600 PROTEIN"/>
    <property type="match status" value="1"/>
</dbReference>
<evidence type="ECO:0000259" key="1">
    <source>
        <dbReference type="PROSITE" id="PS50076"/>
    </source>
</evidence>
<reference evidence="2" key="1">
    <citation type="submission" date="2018-11" db="EMBL/GenBank/DDBJ databases">
        <authorList>
            <person name="Alioto T."/>
            <person name="Alioto T."/>
        </authorList>
    </citation>
    <scope>NUCLEOTIDE SEQUENCE</scope>
</reference>
<dbReference type="Proteomes" id="UP000596742">
    <property type="component" value="Unassembled WGS sequence"/>
</dbReference>
<evidence type="ECO:0000313" key="3">
    <source>
        <dbReference type="Proteomes" id="UP000596742"/>
    </source>
</evidence>
<feature type="domain" description="J" evidence="1">
    <location>
        <begin position="154"/>
        <end position="221"/>
    </location>
</feature>
<dbReference type="InterPro" id="IPR052573">
    <property type="entry name" value="DnaJ_C_subfamily_28"/>
</dbReference>
<dbReference type="SMART" id="SM00271">
    <property type="entry name" value="DnaJ"/>
    <property type="match status" value="1"/>
</dbReference>
<evidence type="ECO:0000313" key="2">
    <source>
        <dbReference type="EMBL" id="VDH89934.1"/>
    </source>
</evidence>
<proteinExistence type="predicted"/>
<sequence>MLQNRIHILHQHVHLLPQKNTLIRSNISTYQRSCRCCKRRTSVNVMSTFTFCCNRLISTALVARSLSCGHKFTSNKMINVPRVNSRGSHVILSYFSMSGSGQKEANLRGKNKLYQNFSSVLCLKRKVFVCGQHFFSTSSINYQIGYKLKNNVKDCYSLFNLSPDCSEEELREAYLRLAKQYHPDSGTSTACPRKFSQIQDAYKAIRANMRADLQMPVDMVEEQEEGIFDFPHTLPQHRQYLGNEGIGFGNPTQRQTQYDKYKVQRASEVVTEFRMSKNVLQTETSALAVNKKQAKKSKISNTIERIVQDLIQESMSKGEFDNLPGKGKPLDYTERNPLVDTTTHNINKILINNGYAPQWITLEKEIREDITSIRRRLAIEKKNMNSLTSSSSLDKKWRHHVKVFENSILELNEKIMRFNMIVPVNLLQKQKIPYNVKREIQRVSERYEEYIPPDSHVMSPDISSEMDSYIAEMDSESIEWKGTWTFIKETFKSLKS</sequence>
<organism evidence="2 3">
    <name type="scientific">Mytilus galloprovincialis</name>
    <name type="common">Mediterranean mussel</name>
    <dbReference type="NCBI Taxonomy" id="29158"/>
    <lineage>
        <taxon>Eukaryota</taxon>
        <taxon>Metazoa</taxon>
        <taxon>Spiralia</taxon>
        <taxon>Lophotrochozoa</taxon>
        <taxon>Mollusca</taxon>
        <taxon>Bivalvia</taxon>
        <taxon>Autobranchia</taxon>
        <taxon>Pteriomorphia</taxon>
        <taxon>Mytilida</taxon>
        <taxon>Mytiloidea</taxon>
        <taxon>Mytilidae</taxon>
        <taxon>Mytilinae</taxon>
        <taxon>Mytilus</taxon>
    </lineage>
</organism>
<accession>A0A8B6BFY9</accession>
<dbReference type="InterPro" id="IPR036869">
    <property type="entry name" value="J_dom_sf"/>
</dbReference>
<dbReference type="PROSITE" id="PS50076">
    <property type="entry name" value="DNAJ_2"/>
    <property type="match status" value="1"/>
</dbReference>
<dbReference type="CDD" id="cd06257">
    <property type="entry name" value="DnaJ"/>
    <property type="match status" value="1"/>
</dbReference>
<dbReference type="OrthoDB" id="1922282at2759"/>
<dbReference type="EMBL" id="UYJE01000079">
    <property type="protein sequence ID" value="VDH89934.1"/>
    <property type="molecule type" value="Genomic_DNA"/>
</dbReference>
<gene>
    <name evidence="2" type="ORF">MGAL_10B014703</name>
</gene>
<dbReference type="InterPro" id="IPR018961">
    <property type="entry name" value="DnaJ_homolog_subfam-C_membr-28"/>
</dbReference>
<dbReference type="PRINTS" id="PR00625">
    <property type="entry name" value="JDOMAIN"/>
</dbReference>
<name>A0A8B6BFY9_MYTGA</name>
<dbReference type="SUPFAM" id="SSF46565">
    <property type="entry name" value="Chaperone J-domain"/>
    <property type="match status" value="1"/>
</dbReference>
<dbReference type="Pfam" id="PF00226">
    <property type="entry name" value="DnaJ"/>
    <property type="match status" value="1"/>
</dbReference>
<dbReference type="Gene3D" id="1.10.287.110">
    <property type="entry name" value="DnaJ domain"/>
    <property type="match status" value="1"/>
</dbReference>
<dbReference type="AlphaFoldDB" id="A0A8B6BFY9"/>
<dbReference type="PANTHER" id="PTHR39158:SF1">
    <property type="entry name" value="DNAJ HOMOLOG SUBFAMILY C MEMBER 28"/>
    <property type="match status" value="1"/>
</dbReference>